<gene>
    <name evidence="1" type="ORF">IFR04_015098</name>
</gene>
<evidence type="ECO:0008006" key="3">
    <source>
        <dbReference type="Google" id="ProtNLM"/>
    </source>
</evidence>
<reference evidence="1" key="1">
    <citation type="submission" date="2021-02" db="EMBL/GenBank/DDBJ databases">
        <title>Genome sequence Cadophora malorum strain M34.</title>
        <authorList>
            <person name="Stefanovic E."/>
            <person name="Vu D."/>
            <person name="Scully C."/>
            <person name="Dijksterhuis J."/>
            <person name="Roader J."/>
            <person name="Houbraken J."/>
        </authorList>
    </citation>
    <scope>NUCLEOTIDE SEQUENCE</scope>
    <source>
        <strain evidence="1">M34</strain>
    </source>
</reference>
<evidence type="ECO:0000313" key="2">
    <source>
        <dbReference type="Proteomes" id="UP000664132"/>
    </source>
</evidence>
<dbReference type="OrthoDB" id="4220372at2759"/>
<sequence>MEDLVDLDHTRYLHSQLPTLLSRSRSGSSLHLAAQAISYATWEKSRSRGCDKGSNAGELYAQALAALGEAIRDPVEAKSDETLYTVLLLSGYETITFNSEALPAWGTHVDGAAALVKTRGNENFSTPLACMMFLFIRRNSIQSHVQTSTPVDPIFEDREEFLSSYENIEDRLNSKTTRITQLQAWVNNVLSQSSWDLEEDTVSEVLRTAEDLDFDLADWAFWASTQWPYSTIVRMESYNLSSSPDSTFVPDEIHRYPNIYVARTWNLYRVSRLIIQSIISRISTLSTTKCSSNHTRMDALNKSMVSQICASIPFLLGYDCSELKHYFCSSPNPLWPQCLPSRPRESNNTGKFSLIWPLYVASSVESVPEIQRGWLRDQLSWIAGTGEAHAQVLRECKSQTLMGRPEAFRFDCV</sequence>
<comment type="caution">
    <text evidence="1">The sequence shown here is derived from an EMBL/GenBank/DDBJ whole genome shotgun (WGS) entry which is preliminary data.</text>
</comment>
<keyword evidence="2" id="KW-1185">Reference proteome</keyword>
<dbReference type="Proteomes" id="UP000664132">
    <property type="component" value="Unassembled WGS sequence"/>
</dbReference>
<name>A0A8H7VZS5_9HELO</name>
<protein>
    <recommendedName>
        <fullName evidence="3">Negative acting factor</fullName>
    </recommendedName>
</protein>
<dbReference type="PANTHER" id="PTHR38791">
    <property type="entry name" value="ZN(II)2CYS6 TRANSCRIPTION FACTOR (EUROFUNG)-RELATED-RELATED"/>
    <property type="match status" value="1"/>
</dbReference>
<dbReference type="InterPro" id="IPR053175">
    <property type="entry name" value="DHMBA_Reg_Transcription_Factor"/>
</dbReference>
<organism evidence="1 2">
    <name type="scientific">Cadophora malorum</name>
    <dbReference type="NCBI Taxonomy" id="108018"/>
    <lineage>
        <taxon>Eukaryota</taxon>
        <taxon>Fungi</taxon>
        <taxon>Dikarya</taxon>
        <taxon>Ascomycota</taxon>
        <taxon>Pezizomycotina</taxon>
        <taxon>Leotiomycetes</taxon>
        <taxon>Helotiales</taxon>
        <taxon>Ploettnerulaceae</taxon>
        <taxon>Cadophora</taxon>
    </lineage>
</organism>
<dbReference type="AlphaFoldDB" id="A0A8H7VZS5"/>
<dbReference type="PANTHER" id="PTHR38791:SF13">
    <property type="entry name" value="ZN(2)-C6 FUNGAL-TYPE DOMAIN-CONTAINING PROTEIN"/>
    <property type="match status" value="1"/>
</dbReference>
<dbReference type="EMBL" id="JAFJYH010000442">
    <property type="protein sequence ID" value="KAG4411760.1"/>
    <property type="molecule type" value="Genomic_DNA"/>
</dbReference>
<evidence type="ECO:0000313" key="1">
    <source>
        <dbReference type="EMBL" id="KAG4411760.1"/>
    </source>
</evidence>
<proteinExistence type="predicted"/>
<accession>A0A8H7VZS5</accession>